<reference evidence="2 3" key="1">
    <citation type="submission" date="2014-12" db="EMBL/GenBank/DDBJ databases">
        <title>Genome sequence of Flavobacterium beibuense RSKm HC5.</title>
        <authorList>
            <person name="Kim J.F."/>
            <person name="Song J.Y."/>
            <person name="Kwak M.-J."/>
            <person name="Lee S.-W."/>
        </authorList>
    </citation>
    <scope>NUCLEOTIDE SEQUENCE [LARGE SCALE GENOMIC DNA]</scope>
    <source>
        <strain evidence="2 3">RSKm HC5</strain>
    </source>
</reference>
<dbReference type="OrthoDB" id="4301792at2"/>
<accession>A0A444WA96</accession>
<sequence length="156" mass="18430">MKKLLTVLVCLISFISFSQEAEHFKTSDFDVAIFPAEYKDWLPENRFTPTQEQVTIAEGVLKSKLEKLNYLLTNQSSSPVVHKNLNKYLRQYFGYINEKGEHILLINCFWKNADQSAKKYWLKERINILDGGSFYWNVKYNLDRRELFDLQVNGYS</sequence>
<dbReference type="Proteomes" id="UP000289775">
    <property type="component" value="Unassembled WGS sequence"/>
</dbReference>
<evidence type="ECO:0000313" key="3">
    <source>
        <dbReference type="Proteomes" id="UP000289775"/>
    </source>
</evidence>
<protein>
    <submittedName>
        <fullName evidence="2">Putative lipoprotein</fullName>
    </submittedName>
</protein>
<keyword evidence="1" id="KW-0732">Signal</keyword>
<dbReference type="RefSeq" id="WP_129751463.1">
    <property type="nucleotide sequence ID" value="NZ_JUIW01000007.1"/>
</dbReference>
<comment type="caution">
    <text evidence="2">The sequence shown here is derived from an EMBL/GenBank/DDBJ whole genome shotgun (WGS) entry which is preliminary data.</text>
</comment>
<feature type="chain" id="PRO_5019018826" evidence="1">
    <location>
        <begin position="22"/>
        <end position="156"/>
    </location>
</feature>
<dbReference type="AlphaFoldDB" id="A0A444WA96"/>
<organism evidence="2 3">
    <name type="scientific">Flavobacterium beibuense</name>
    <dbReference type="NCBI Taxonomy" id="657326"/>
    <lineage>
        <taxon>Bacteria</taxon>
        <taxon>Pseudomonadati</taxon>
        <taxon>Bacteroidota</taxon>
        <taxon>Flavobacteriia</taxon>
        <taxon>Flavobacteriales</taxon>
        <taxon>Flavobacteriaceae</taxon>
        <taxon>Flavobacterium</taxon>
    </lineage>
</organism>
<proteinExistence type="predicted"/>
<name>A0A444WA96_9FLAO</name>
<keyword evidence="2" id="KW-0449">Lipoprotein</keyword>
<evidence type="ECO:0000313" key="2">
    <source>
        <dbReference type="EMBL" id="RYJ42576.1"/>
    </source>
</evidence>
<evidence type="ECO:0000256" key="1">
    <source>
        <dbReference type="SAM" id="SignalP"/>
    </source>
</evidence>
<dbReference type="EMBL" id="JUIW01000007">
    <property type="protein sequence ID" value="RYJ42576.1"/>
    <property type="molecule type" value="Genomic_DNA"/>
</dbReference>
<gene>
    <name evidence="2" type="ORF">NU09_2362</name>
</gene>
<keyword evidence="3" id="KW-1185">Reference proteome</keyword>
<feature type="signal peptide" evidence="1">
    <location>
        <begin position="1"/>
        <end position="21"/>
    </location>
</feature>